<evidence type="ECO:0000256" key="2">
    <source>
        <dbReference type="SAM" id="Phobius"/>
    </source>
</evidence>
<dbReference type="HOGENOM" id="CLU_1023584_0_0_1"/>
<dbReference type="EMBL" id="JEMT01001290">
    <property type="protein sequence ID" value="EXX79804.1"/>
    <property type="molecule type" value="Genomic_DNA"/>
</dbReference>
<proteinExistence type="predicted"/>
<feature type="transmembrane region" description="Helical" evidence="2">
    <location>
        <begin position="245"/>
        <end position="264"/>
    </location>
</feature>
<dbReference type="OrthoDB" id="5985928at2759"/>
<gene>
    <name evidence="4" type="ORF">RirG_002100</name>
</gene>
<dbReference type="AlphaFoldDB" id="A0A015LJA0"/>
<keyword evidence="2" id="KW-0812">Transmembrane</keyword>
<keyword evidence="5" id="KW-1185">Reference proteome</keyword>
<dbReference type="SUPFAM" id="SSF52540">
    <property type="entry name" value="P-loop containing nucleoside triphosphate hydrolases"/>
    <property type="match status" value="1"/>
</dbReference>
<dbReference type="GO" id="GO:0005525">
    <property type="term" value="F:GTP binding"/>
    <property type="evidence" value="ECO:0007669"/>
    <property type="project" value="InterPro"/>
</dbReference>
<keyword evidence="1" id="KW-0547">Nucleotide-binding</keyword>
<evidence type="ECO:0000259" key="3">
    <source>
        <dbReference type="Pfam" id="PF04548"/>
    </source>
</evidence>
<dbReference type="Pfam" id="PF04548">
    <property type="entry name" value="AIG1"/>
    <property type="match status" value="1"/>
</dbReference>
<sequence>MTETALDVMDEKQMLMNYEAKYPAIFILGAKGVGKSTLSNMLLGSYSEVNVSPIFPISDRDYDDDEKEETYRTAELNIKDEKYTIIDTIGIPESESNTDEIWNKLKQVEKKIKNIKAYIFVLEGGRLTQHELLFIHQLFTRYPKSRTIVVFTKVRKALVLSSTEMKKTFNTQISTLLQSINDRWIVMPSLDLFGNNEGKSVIASFVNDLKKMILSIEGKEGSKKVKLKGDTRGVKSQSTELGKKFFYGFLVVAFITLIIIMILVSTNKITVK</sequence>
<protein>
    <recommendedName>
        <fullName evidence="3">AIG1-type G domain-containing protein</fullName>
    </recommendedName>
</protein>
<evidence type="ECO:0000256" key="1">
    <source>
        <dbReference type="ARBA" id="ARBA00022741"/>
    </source>
</evidence>
<dbReference type="Gene3D" id="3.40.50.300">
    <property type="entry name" value="P-loop containing nucleotide triphosphate hydrolases"/>
    <property type="match status" value="1"/>
</dbReference>
<feature type="domain" description="AIG1-type G" evidence="3">
    <location>
        <begin position="25"/>
        <end position="187"/>
    </location>
</feature>
<keyword evidence="2" id="KW-0472">Membrane</keyword>
<organism evidence="4 5">
    <name type="scientific">Rhizophagus irregularis (strain DAOM 197198w)</name>
    <name type="common">Glomus intraradices</name>
    <dbReference type="NCBI Taxonomy" id="1432141"/>
    <lineage>
        <taxon>Eukaryota</taxon>
        <taxon>Fungi</taxon>
        <taxon>Fungi incertae sedis</taxon>
        <taxon>Mucoromycota</taxon>
        <taxon>Glomeromycotina</taxon>
        <taxon>Glomeromycetes</taxon>
        <taxon>Glomerales</taxon>
        <taxon>Glomeraceae</taxon>
        <taxon>Rhizophagus</taxon>
    </lineage>
</organism>
<evidence type="ECO:0000313" key="5">
    <source>
        <dbReference type="Proteomes" id="UP000022910"/>
    </source>
</evidence>
<keyword evidence="2" id="KW-1133">Transmembrane helix</keyword>
<comment type="caution">
    <text evidence="4">The sequence shown here is derived from an EMBL/GenBank/DDBJ whole genome shotgun (WGS) entry which is preliminary data.</text>
</comment>
<name>A0A015LJA0_RHIIW</name>
<dbReference type="CDD" id="cd00882">
    <property type="entry name" value="Ras_like_GTPase"/>
    <property type="match status" value="1"/>
</dbReference>
<dbReference type="InterPro" id="IPR006703">
    <property type="entry name" value="G_AIG1"/>
</dbReference>
<dbReference type="InterPro" id="IPR027417">
    <property type="entry name" value="P-loop_NTPase"/>
</dbReference>
<reference evidence="4 5" key="1">
    <citation type="submission" date="2014-02" db="EMBL/GenBank/DDBJ databases">
        <title>Single nucleus genome sequencing reveals high similarity among nuclei of an endomycorrhizal fungus.</title>
        <authorList>
            <person name="Lin K."/>
            <person name="Geurts R."/>
            <person name="Zhang Z."/>
            <person name="Limpens E."/>
            <person name="Saunders D.G."/>
            <person name="Mu D."/>
            <person name="Pang E."/>
            <person name="Cao H."/>
            <person name="Cha H."/>
            <person name="Lin T."/>
            <person name="Zhou Q."/>
            <person name="Shang Y."/>
            <person name="Li Y."/>
            <person name="Ivanov S."/>
            <person name="Sharma T."/>
            <person name="Velzen R.V."/>
            <person name="Ruijter N.D."/>
            <person name="Aanen D.K."/>
            <person name="Win J."/>
            <person name="Kamoun S."/>
            <person name="Bisseling T."/>
            <person name="Huang S."/>
        </authorList>
    </citation>
    <scope>NUCLEOTIDE SEQUENCE [LARGE SCALE GENOMIC DNA]</scope>
    <source>
        <strain evidence="5">DAOM197198w</strain>
    </source>
</reference>
<evidence type="ECO:0000313" key="4">
    <source>
        <dbReference type="EMBL" id="EXX79804.1"/>
    </source>
</evidence>
<dbReference type="Proteomes" id="UP000022910">
    <property type="component" value="Unassembled WGS sequence"/>
</dbReference>
<accession>A0A015LJA0</accession>